<dbReference type="AlphaFoldDB" id="A0A2T1LXE9"/>
<reference evidence="1 2" key="2">
    <citation type="submission" date="2018-03" db="EMBL/GenBank/DDBJ databases">
        <authorList>
            <person name="Keele B.F."/>
        </authorList>
    </citation>
    <scope>NUCLEOTIDE SEQUENCE [LARGE SCALE GENOMIC DNA]</scope>
    <source>
        <strain evidence="1 2">CCALA 016</strain>
    </source>
</reference>
<comment type="caution">
    <text evidence="1">The sequence shown here is derived from an EMBL/GenBank/DDBJ whole genome shotgun (WGS) entry which is preliminary data.</text>
</comment>
<keyword evidence="2" id="KW-1185">Reference proteome</keyword>
<evidence type="ECO:0000313" key="1">
    <source>
        <dbReference type="EMBL" id="PSF37062.1"/>
    </source>
</evidence>
<accession>A0A2T1LXE9</accession>
<organism evidence="1 2">
    <name type="scientific">Aphanothece hegewaldii CCALA 016</name>
    <dbReference type="NCBI Taxonomy" id="2107694"/>
    <lineage>
        <taxon>Bacteria</taxon>
        <taxon>Bacillati</taxon>
        <taxon>Cyanobacteriota</taxon>
        <taxon>Cyanophyceae</taxon>
        <taxon>Oscillatoriophycideae</taxon>
        <taxon>Chroococcales</taxon>
        <taxon>Aphanothecaceae</taxon>
        <taxon>Aphanothece</taxon>
    </lineage>
</organism>
<proteinExistence type="predicted"/>
<protein>
    <submittedName>
        <fullName evidence="1">Uncharacterized protein</fullName>
    </submittedName>
</protein>
<name>A0A2T1LXE9_9CHRO</name>
<dbReference type="Proteomes" id="UP000239001">
    <property type="component" value="Unassembled WGS sequence"/>
</dbReference>
<dbReference type="EMBL" id="PXOH01000011">
    <property type="protein sequence ID" value="PSF37062.1"/>
    <property type="molecule type" value="Genomic_DNA"/>
</dbReference>
<dbReference type="RefSeq" id="WP_106457027.1">
    <property type="nucleotide sequence ID" value="NZ_PXOH01000011.1"/>
</dbReference>
<sequence>MKKLNTVVLSSILLFSLRVDLEKNKAVALDSLREKINRCTNLANSEQSISLNATNYCRRFFEIAQCQLQQQQKTNQASTKKSNAKRQKDYCKTPLYNISLIDDIGVWFLNQKNVGVWSPNPLWSNI</sequence>
<evidence type="ECO:0000313" key="2">
    <source>
        <dbReference type="Proteomes" id="UP000239001"/>
    </source>
</evidence>
<gene>
    <name evidence="1" type="ORF">C7H19_11510</name>
</gene>
<reference evidence="1 2" key="1">
    <citation type="submission" date="2018-03" db="EMBL/GenBank/DDBJ databases">
        <title>The ancient ancestry and fast evolution of plastids.</title>
        <authorList>
            <person name="Moore K.R."/>
            <person name="Magnabosco C."/>
            <person name="Momper L."/>
            <person name="Gold D.A."/>
            <person name="Bosak T."/>
            <person name="Fournier G.P."/>
        </authorList>
    </citation>
    <scope>NUCLEOTIDE SEQUENCE [LARGE SCALE GENOMIC DNA]</scope>
    <source>
        <strain evidence="1 2">CCALA 016</strain>
    </source>
</reference>